<feature type="compositionally biased region" description="Basic residues" evidence="1">
    <location>
        <begin position="54"/>
        <end position="67"/>
    </location>
</feature>
<organism evidence="2 3">
    <name type="scientific">Acorus calamus</name>
    <name type="common">Sweet flag</name>
    <dbReference type="NCBI Taxonomy" id="4465"/>
    <lineage>
        <taxon>Eukaryota</taxon>
        <taxon>Viridiplantae</taxon>
        <taxon>Streptophyta</taxon>
        <taxon>Embryophyta</taxon>
        <taxon>Tracheophyta</taxon>
        <taxon>Spermatophyta</taxon>
        <taxon>Magnoliopsida</taxon>
        <taxon>Liliopsida</taxon>
        <taxon>Acoraceae</taxon>
        <taxon>Acorus</taxon>
    </lineage>
</organism>
<keyword evidence="3" id="KW-1185">Reference proteome</keyword>
<evidence type="ECO:0000256" key="1">
    <source>
        <dbReference type="SAM" id="MobiDB-lite"/>
    </source>
</evidence>
<proteinExistence type="predicted"/>
<feature type="compositionally biased region" description="Basic and acidic residues" evidence="1">
    <location>
        <begin position="40"/>
        <end position="53"/>
    </location>
</feature>
<comment type="caution">
    <text evidence="2">The sequence shown here is derived from an EMBL/GenBank/DDBJ whole genome shotgun (WGS) entry which is preliminary data.</text>
</comment>
<dbReference type="Proteomes" id="UP001180020">
    <property type="component" value="Unassembled WGS sequence"/>
</dbReference>
<dbReference type="Gene3D" id="3.40.50.2000">
    <property type="entry name" value="Glycogen Phosphorylase B"/>
    <property type="match status" value="1"/>
</dbReference>
<name>A0AAV9CG93_ACOCL</name>
<feature type="compositionally biased region" description="Basic residues" evidence="1">
    <location>
        <begin position="1"/>
        <end position="13"/>
    </location>
</feature>
<dbReference type="SUPFAM" id="SSF53756">
    <property type="entry name" value="UDP-Glycosyltransferase/glycogen phosphorylase"/>
    <property type="match status" value="1"/>
</dbReference>
<gene>
    <name evidence="2" type="primary">UGT74F2</name>
    <name evidence="2" type="ORF">QJS10_CPB19g00746</name>
</gene>
<dbReference type="EMBL" id="JAUJYO010000019">
    <property type="protein sequence ID" value="KAK1287283.1"/>
    <property type="molecule type" value="Genomic_DNA"/>
</dbReference>
<evidence type="ECO:0000313" key="3">
    <source>
        <dbReference type="Proteomes" id="UP001180020"/>
    </source>
</evidence>
<protein>
    <submittedName>
        <fullName evidence="2">UDP-glycosyltransferase 74F2</fullName>
    </submittedName>
</protein>
<sequence length="154" mass="17196">MVSYIQKKKKKNKPERERDGGGEKENKSSISALSKPGAHKPNDPVRQAPDHQQHQAHPRRHPLHLRLPRTDPSCPVDIATISDGHDDSGFAGAESIGSYLDVYRTHGSRTLFELIESGRRADKPYACVVYDPFMPWALDVVKRAGLIGAVYNQM</sequence>
<feature type="compositionally biased region" description="Basic and acidic residues" evidence="1">
    <location>
        <begin position="14"/>
        <end position="27"/>
    </location>
</feature>
<accession>A0AAV9CG93</accession>
<reference evidence="2" key="2">
    <citation type="submission" date="2023-06" db="EMBL/GenBank/DDBJ databases">
        <authorList>
            <person name="Ma L."/>
            <person name="Liu K.-W."/>
            <person name="Li Z."/>
            <person name="Hsiao Y.-Y."/>
            <person name="Qi Y."/>
            <person name="Fu T."/>
            <person name="Tang G."/>
            <person name="Zhang D."/>
            <person name="Sun W.-H."/>
            <person name="Liu D.-K."/>
            <person name="Li Y."/>
            <person name="Chen G.-Z."/>
            <person name="Liu X.-D."/>
            <person name="Liao X.-Y."/>
            <person name="Jiang Y.-T."/>
            <person name="Yu X."/>
            <person name="Hao Y."/>
            <person name="Huang J."/>
            <person name="Zhao X.-W."/>
            <person name="Ke S."/>
            <person name="Chen Y.-Y."/>
            <person name="Wu W.-L."/>
            <person name="Hsu J.-L."/>
            <person name="Lin Y.-F."/>
            <person name="Huang M.-D."/>
            <person name="Li C.-Y."/>
            <person name="Huang L."/>
            <person name="Wang Z.-W."/>
            <person name="Zhao X."/>
            <person name="Zhong W.-Y."/>
            <person name="Peng D.-H."/>
            <person name="Ahmad S."/>
            <person name="Lan S."/>
            <person name="Zhang J.-S."/>
            <person name="Tsai W.-C."/>
            <person name="Van De Peer Y."/>
            <person name="Liu Z.-J."/>
        </authorList>
    </citation>
    <scope>NUCLEOTIDE SEQUENCE</scope>
    <source>
        <strain evidence="2">CP</strain>
        <tissue evidence="2">Leaves</tissue>
    </source>
</reference>
<feature type="region of interest" description="Disordered" evidence="1">
    <location>
        <begin position="1"/>
        <end position="71"/>
    </location>
</feature>
<dbReference type="AlphaFoldDB" id="A0AAV9CG93"/>
<reference evidence="2" key="1">
    <citation type="journal article" date="2023" name="Nat. Commun.">
        <title>Diploid and tetraploid genomes of Acorus and the evolution of monocots.</title>
        <authorList>
            <person name="Ma L."/>
            <person name="Liu K.W."/>
            <person name="Li Z."/>
            <person name="Hsiao Y.Y."/>
            <person name="Qi Y."/>
            <person name="Fu T."/>
            <person name="Tang G.D."/>
            <person name="Zhang D."/>
            <person name="Sun W.H."/>
            <person name="Liu D.K."/>
            <person name="Li Y."/>
            <person name="Chen G.Z."/>
            <person name="Liu X.D."/>
            <person name="Liao X.Y."/>
            <person name="Jiang Y.T."/>
            <person name="Yu X."/>
            <person name="Hao Y."/>
            <person name="Huang J."/>
            <person name="Zhao X.W."/>
            <person name="Ke S."/>
            <person name="Chen Y.Y."/>
            <person name="Wu W.L."/>
            <person name="Hsu J.L."/>
            <person name="Lin Y.F."/>
            <person name="Huang M.D."/>
            <person name="Li C.Y."/>
            <person name="Huang L."/>
            <person name="Wang Z.W."/>
            <person name="Zhao X."/>
            <person name="Zhong W.Y."/>
            <person name="Peng D.H."/>
            <person name="Ahmad S."/>
            <person name="Lan S."/>
            <person name="Zhang J.S."/>
            <person name="Tsai W.C."/>
            <person name="Van de Peer Y."/>
            <person name="Liu Z.J."/>
        </authorList>
    </citation>
    <scope>NUCLEOTIDE SEQUENCE</scope>
    <source>
        <strain evidence="2">CP</strain>
    </source>
</reference>
<evidence type="ECO:0000313" key="2">
    <source>
        <dbReference type="EMBL" id="KAK1287283.1"/>
    </source>
</evidence>